<dbReference type="InterPro" id="IPR050490">
    <property type="entry name" value="Bact_solute-bd_prot1"/>
</dbReference>
<reference evidence="2" key="1">
    <citation type="submission" date="2022-10" db="EMBL/GenBank/DDBJ databases">
        <title>Comparative genomic analysis of Cohnella hashimotonis sp. nov., isolated from the International Space Station.</title>
        <authorList>
            <person name="Simpson A."/>
            <person name="Venkateswaran K."/>
        </authorList>
    </citation>
    <scope>NUCLEOTIDE SEQUENCE</scope>
    <source>
        <strain evidence="2">DSM 28161</strain>
    </source>
</reference>
<accession>A0A9X4QQK2</accession>
<comment type="caution">
    <text evidence="2">The sequence shown here is derived from an EMBL/GenBank/DDBJ whole genome shotgun (WGS) entry which is preliminary data.</text>
</comment>
<dbReference type="Gene3D" id="3.40.190.10">
    <property type="entry name" value="Periplasmic binding protein-like II"/>
    <property type="match status" value="1"/>
</dbReference>
<evidence type="ECO:0000313" key="3">
    <source>
        <dbReference type="Proteomes" id="UP001153404"/>
    </source>
</evidence>
<evidence type="ECO:0000259" key="1">
    <source>
        <dbReference type="Pfam" id="PF12010"/>
    </source>
</evidence>
<dbReference type="SUPFAM" id="SSF53850">
    <property type="entry name" value="Periplasmic binding protein-like II"/>
    <property type="match status" value="1"/>
</dbReference>
<dbReference type="Pfam" id="PF01547">
    <property type="entry name" value="SBP_bac_1"/>
    <property type="match status" value="1"/>
</dbReference>
<sequence>MTRIQEAINEMAEAELNASVAFNFIAWKDYDLKYKQLLSSGQSVDLLFTADWAQYQTYAKRGAFLRLDDLLPEASPRLQRFIPKDMWDGVRIDGNIYTVPSTFKEYVTGGFVWREDLREKYGLPKPVDIATFEAYLAGIKRHEPNIQPVAIGADVQTSLAFAQLDVTRHAIGTMPYGMLATYAKPADIRSYWGSPEQLADLKLFKRWSDRGYFSKNELNTSAFNQDRIIDGTAAAMFGDNLMRYDDALNNMQDAHPNWRLGYYPFPMAKGYATPVHPTHNGFAIPKSSKHPARALAFYEKLVTDERYNRLTEYGIEGVHYTIENGYYRMIGDKSTNGFPREAMNGWAWRNPAYMLFRPSYDKIQATFRELDRIRKPDIYTGFAEDDGSYQAEKAALDQVQKLYLYPLLAGLVDDVDAGMATFVREAKEAGLDKVQAAYKKQWLAYLEEQGIK</sequence>
<dbReference type="PANTHER" id="PTHR43649">
    <property type="entry name" value="ARABINOSE-BINDING PROTEIN-RELATED"/>
    <property type="match status" value="1"/>
</dbReference>
<dbReference type="InterPro" id="IPR022627">
    <property type="entry name" value="DUF3502"/>
</dbReference>
<dbReference type="InterPro" id="IPR006059">
    <property type="entry name" value="SBP"/>
</dbReference>
<dbReference type="PANTHER" id="PTHR43649:SF17">
    <property type="entry name" value="ABC TRANSPORTER SOLUTE BINDING PROTEIN-SUGAR TRANSPORT"/>
    <property type="match status" value="1"/>
</dbReference>
<evidence type="ECO:0000313" key="2">
    <source>
        <dbReference type="EMBL" id="MDG0808121.1"/>
    </source>
</evidence>
<proteinExistence type="predicted"/>
<dbReference type="EMBL" id="JAPDIA010000001">
    <property type="protein sequence ID" value="MDG0808121.1"/>
    <property type="molecule type" value="Genomic_DNA"/>
</dbReference>
<protein>
    <submittedName>
        <fullName evidence="2">Extracellular solute-binding protein</fullName>
    </submittedName>
</protein>
<dbReference type="AlphaFoldDB" id="A0A9X4QQK2"/>
<dbReference type="Proteomes" id="UP001153404">
    <property type="component" value="Unassembled WGS sequence"/>
</dbReference>
<gene>
    <name evidence="2" type="ORF">OMP40_00870</name>
</gene>
<dbReference type="Pfam" id="PF12010">
    <property type="entry name" value="DUF3502"/>
    <property type="match status" value="1"/>
</dbReference>
<organism evidence="2 3">
    <name type="scientific">Cohnella rhizosphaerae</name>
    <dbReference type="NCBI Taxonomy" id="1457232"/>
    <lineage>
        <taxon>Bacteria</taxon>
        <taxon>Bacillati</taxon>
        <taxon>Bacillota</taxon>
        <taxon>Bacilli</taxon>
        <taxon>Bacillales</taxon>
        <taxon>Paenibacillaceae</taxon>
        <taxon>Cohnella</taxon>
    </lineage>
</organism>
<feature type="domain" description="DUF3502" evidence="1">
    <location>
        <begin position="379"/>
        <end position="446"/>
    </location>
</feature>
<name>A0A9X4QQK2_9BACL</name>
<keyword evidence="3" id="KW-1185">Reference proteome</keyword>